<accession>A0A6G0VNH0</accession>
<sequence length="192" mass="21527">GPQKNAYSASSEYEKQLFDIIQLSVEGLPGFFDNDDLGADGKHIEQYKTSTSDMTNNNIIVLNIDVDNEVFADNNDEVLNSPSDFLVNSQKASCSSFDDQTWIPSCATKLLKTTPKHAKLTANKGLKRKNNCQSSAREKFSLLAQKKLELVELQKTILVKEKNLLDEKIVFLKTKNALKLESLKLDISNKKQ</sequence>
<evidence type="ECO:0000313" key="1">
    <source>
        <dbReference type="EMBL" id="KAF0702971.1"/>
    </source>
</evidence>
<feature type="non-terminal residue" evidence="1">
    <location>
        <position position="192"/>
    </location>
</feature>
<dbReference type="Proteomes" id="UP000478052">
    <property type="component" value="Unassembled WGS sequence"/>
</dbReference>
<dbReference type="EMBL" id="VUJU01014080">
    <property type="protein sequence ID" value="KAF0702971.1"/>
    <property type="molecule type" value="Genomic_DNA"/>
</dbReference>
<proteinExistence type="predicted"/>
<dbReference type="AlphaFoldDB" id="A0A6G0VNH0"/>
<evidence type="ECO:0000313" key="2">
    <source>
        <dbReference type="Proteomes" id="UP000478052"/>
    </source>
</evidence>
<name>A0A6G0VNH0_APHCR</name>
<gene>
    <name evidence="1" type="ORF">FWK35_00035633</name>
</gene>
<keyword evidence="2" id="KW-1185">Reference proteome</keyword>
<reference evidence="1 2" key="1">
    <citation type="submission" date="2019-08" db="EMBL/GenBank/DDBJ databases">
        <title>Whole genome of Aphis craccivora.</title>
        <authorList>
            <person name="Voronova N.V."/>
            <person name="Shulinski R.S."/>
            <person name="Bandarenka Y.V."/>
            <person name="Zhorov D.G."/>
            <person name="Warner D."/>
        </authorList>
    </citation>
    <scope>NUCLEOTIDE SEQUENCE [LARGE SCALE GENOMIC DNA]</scope>
    <source>
        <strain evidence="1">180601</strain>
        <tissue evidence="1">Whole Body</tissue>
    </source>
</reference>
<protein>
    <submittedName>
        <fullName evidence="1">Uncharacterized protein</fullName>
    </submittedName>
</protein>
<feature type="non-terminal residue" evidence="1">
    <location>
        <position position="1"/>
    </location>
</feature>
<comment type="caution">
    <text evidence="1">The sequence shown here is derived from an EMBL/GenBank/DDBJ whole genome shotgun (WGS) entry which is preliminary data.</text>
</comment>
<dbReference type="OrthoDB" id="6769707at2759"/>
<organism evidence="1 2">
    <name type="scientific">Aphis craccivora</name>
    <name type="common">Cowpea aphid</name>
    <dbReference type="NCBI Taxonomy" id="307492"/>
    <lineage>
        <taxon>Eukaryota</taxon>
        <taxon>Metazoa</taxon>
        <taxon>Ecdysozoa</taxon>
        <taxon>Arthropoda</taxon>
        <taxon>Hexapoda</taxon>
        <taxon>Insecta</taxon>
        <taxon>Pterygota</taxon>
        <taxon>Neoptera</taxon>
        <taxon>Paraneoptera</taxon>
        <taxon>Hemiptera</taxon>
        <taxon>Sternorrhyncha</taxon>
        <taxon>Aphidomorpha</taxon>
        <taxon>Aphidoidea</taxon>
        <taxon>Aphididae</taxon>
        <taxon>Aphidini</taxon>
        <taxon>Aphis</taxon>
        <taxon>Aphis</taxon>
    </lineage>
</organism>